<accession>A0AAV7QM07</accession>
<protein>
    <submittedName>
        <fullName evidence="1">Uncharacterized protein</fullName>
    </submittedName>
</protein>
<keyword evidence="2" id="KW-1185">Reference proteome</keyword>
<proteinExistence type="predicted"/>
<dbReference type="Proteomes" id="UP001066276">
    <property type="component" value="Chromosome 6"/>
</dbReference>
<reference evidence="1" key="1">
    <citation type="journal article" date="2022" name="bioRxiv">
        <title>Sequencing and chromosome-scale assembly of the giantPleurodeles waltlgenome.</title>
        <authorList>
            <person name="Brown T."/>
            <person name="Elewa A."/>
            <person name="Iarovenko S."/>
            <person name="Subramanian E."/>
            <person name="Araus A.J."/>
            <person name="Petzold A."/>
            <person name="Susuki M."/>
            <person name="Suzuki K.-i.T."/>
            <person name="Hayashi T."/>
            <person name="Toyoda A."/>
            <person name="Oliveira C."/>
            <person name="Osipova E."/>
            <person name="Leigh N.D."/>
            <person name="Simon A."/>
            <person name="Yun M.H."/>
        </authorList>
    </citation>
    <scope>NUCLEOTIDE SEQUENCE</scope>
    <source>
        <strain evidence="1">20211129_DDA</strain>
        <tissue evidence="1">Liver</tissue>
    </source>
</reference>
<name>A0AAV7QM07_PLEWA</name>
<comment type="caution">
    <text evidence="1">The sequence shown here is derived from an EMBL/GenBank/DDBJ whole genome shotgun (WGS) entry which is preliminary data.</text>
</comment>
<dbReference type="AlphaFoldDB" id="A0AAV7QM07"/>
<sequence>MFLWKLDRLRAEELEEEVTAEELGMALGQLQSGKTPGPSDLLVEDFRYVAEKVITPLHNMHIQADETGALPEDLRTAL</sequence>
<evidence type="ECO:0000313" key="1">
    <source>
        <dbReference type="EMBL" id="KAJ1141143.1"/>
    </source>
</evidence>
<dbReference type="EMBL" id="JANPWB010000010">
    <property type="protein sequence ID" value="KAJ1141143.1"/>
    <property type="molecule type" value="Genomic_DNA"/>
</dbReference>
<gene>
    <name evidence="1" type="ORF">NDU88_007478</name>
</gene>
<evidence type="ECO:0000313" key="2">
    <source>
        <dbReference type="Proteomes" id="UP001066276"/>
    </source>
</evidence>
<organism evidence="1 2">
    <name type="scientific">Pleurodeles waltl</name>
    <name type="common">Iberian ribbed newt</name>
    <dbReference type="NCBI Taxonomy" id="8319"/>
    <lineage>
        <taxon>Eukaryota</taxon>
        <taxon>Metazoa</taxon>
        <taxon>Chordata</taxon>
        <taxon>Craniata</taxon>
        <taxon>Vertebrata</taxon>
        <taxon>Euteleostomi</taxon>
        <taxon>Amphibia</taxon>
        <taxon>Batrachia</taxon>
        <taxon>Caudata</taxon>
        <taxon>Salamandroidea</taxon>
        <taxon>Salamandridae</taxon>
        <taxon>Pleurodelinae</taxon>
        <taxon>Pleurodeles</taxon>
    </lineage>
</organism>